<dbReference type="InterPro" id="IPR029625">
    <property type="entry name" value="FAM169"/>
</dbReference>
<evidence type="ECO:0000256" key="2">
    <source>
        <dbReference type="SAM" id="MobiDB-lite"/>
    </source>
</evidence>
<comment type="caution">
    <text evidence="3">The sequence shown here is derived from an EMBL/GenBank/DDBJ whole genome shotgun (WGS) entry which is preliminary data.</text>
</comment>
<dbReference type="Proteomes" id="UP000316079">
    <property type="component" value="Unassembled WGS sequence"/>
</dbReference>
<dbReference type="PANTHER" id="PTHR22442:SF3">
    <property type="entry name" value="SOLUBLE LAMIN-ASSOCIATED PROTEIN OF 75 KDA"/>
    <property type="match status" value="1"/>
</dbReference>
<dbReference type="SUPFAM" id="SSF55729">
    <property type="entry name" value="Acyl-CoA N-acyltransferases (Nat)"/>
    <property type="match status" value="1"/>
</dbReference>
<dbReference type="OrthoDB" id="8954808at2759"/>
<reference evidence="3 4" key="1">
    <citation type="journal article" date="2019" name="Sci. Data">
        <title>Hybrid genome assembly and annotation of Danionella translucida.</title>
        <authorList>
            <person name="Kadobianskyi M."/>
            <person name="Schulze L."/>
            <person name="Schuelke M."/>
            <person name="Judkewitz B."/>
        </authorList>
    </citation>
    <scope>NUCLEOTIDE SEQUENCE [LARGE SCALE GENOMIC DNA]</scope>
    <source>
        <strain evidence="3 4">Bolton</strain>
    </source>
</reference>
<feature type="compositionally biased region" description="Basic and acidic residues" evidence="2">
    <location>
        <begin position="841"/>
        <end position="871"/>
    </location>
</feature>
<dbReference type="STRING" id="623744.A0A553QPA1"/>
<feature type="compositionally biased region" description="Polar residues" evidence="2">
    <location>
        <begin position="992"/>
        <end position="1007"/>
    </location>
</feature>
<gene>
    <name evidence="3" type="ORF">DNTS_012443</name>
</gene>
<feature type="region of interest" description="Disordered" evidence="2">
    <location>
        <begin position="906"/>
        <end position="937"/>
    </location>
</feature>
<feature type="region of interest" description="Disordered" evidence="2">
    <location>
        <begin position="1298"/>
        <end position="1348"/>
    </location>
</feature>
<feature type="compositionally biased region" description="Polar residues" evidence="2">
    <location>
        <begin position="2138"/>
        <end position="2147"/>
    </location>
</feature>
<feature type="region of interest" description="Disordered" evidence="2">
    <location>
        <begin position="1052"/>
        <end position="1117"/>
    </location>
</feature>
<feature type="region of interest" description="Disordered" evidence="2">
    <location>
        <begin position="2127"/>
        <end position="2147"/>
    </location>
</feature>
<evidence type="ECO:0000313" key="3">
    <source>
        <dbReference type="EMBL" id="TRY91810.1"/>
    </source>
</evidence>
<proteinExistence type="predicted"/>
<feature type="region of interest" description="Disordered" evidence="2">
    <location>
        <begin position="988"/>
        <end position="1017"/>
    </location>
</feature>
<protein>
    <recommendedName>
        <fullName evidence="5">N-acetyltransferase domain-containing protein</fullName>
    </recommendedName>
</protein>
<dbReference type="EMBL" id="SRMA01025713">
    <property type="protein sequence ID" value="TRY91810.1"/>
    <property type="molecule type" value="Genomic_DNA"/>
</dbReference>
<dbReference type="CDD" id="cd04301">
    <property type="entry name" value="NAT_SF"/>
    <property type="match status" value="1"/>
</dbReference>
<feature type="region of interest" description="Disordered" evidence="2">
    <location>
        <begin position="297"/>
        <end position="333"/>
    </location>
</feature>
<feature type="region of interest" description="Disordered" evidence="2">
    <location>
        <begin position="1580"/>
        <end position="1613"/>
    </location>
</feature>
<keyword evidence="1" id="KW-0175">Coiled coil</keyword>
<feature type="coiled-coil region" evidence="1">
    <location>
        <begin position="459"/>
        <end position="489"/>
    </location>
</feature>
<organism evidence="3 4">
    <name type="scientific">Danionella cerebrum</name>
    <dbReference type="NCBI Taxonomy" id="2873325"/>
    <lineage>
        <taxon>Eukaryota</taxon>
        <taxon>Metazoa</taxon>
        <taxon>Chordata</taxon>
        <taxon>Craniata</taxon>
        <taxon>Vertebrata</taxon>
        <taxon>Euteleostomi</taxon>
        <taxon>Actinopterygii</taxon>
        <taxon>Neopterygii</taxon>
        <taxon>Teleostei</taxon>
        <taxon>Ostariophysi</taxon>
        <taxon>Cypriniformes</taxon>
        <taxon>Danionidae</taxon>
        <taxon>Danioninae</taxon>
        <taxon>Danionella</taxon>
    </lineage>
</organism>
<dbReference type="InterPro" id="IPR016181">
    <property type="entry name" value="Acyl_CoA_acyltransferase"/>
</dbReference>
<feature type="compositionally biased region" description="Basic and acidic residues" evidence="2">
    <location>
        <begin position="1086"/>
        <end position="1100"/>
    </location>
</feature>
<feature type="compositionally biased region" description="Basic and acidic residues" evidence="2">
    <location>
        <begin position="1337"/>
        <end position="1348"/>
    </location>
</feature>
<sequence>MAFPVDILSDVDYESLQLRAEEYMSQLHYRNCEILILPNSKQIEIGFCNVSFVPLYGTDSQKKLLALLSPDDSITVVAFYLLGKWWSVEDVLKTAAPSRTGLIKVSTLGERIVLYVLNRIVLRKEKSIEDESFLCHGEHESAKILWKDGEAIGFYSFKPRGSLCRYFLTQCYQIPVMDTLFVRKCHRGKGLGLKMLEDFVGSFRKENIGLKFPLLEPMYKVCDKYFSQCPEDKEFLWEVEKTGGPFQRTLIANSIQTLKFREDQVVRKPNTEEGNGTGMESGIATFEETAKFTEIVETTTESSKGTDDVPVPRCSRDRNLKRKGVQQSSEERLSKSIRLEDIEAGIESPVEVAVGENLSFECSTAETIVGSITSCTMKTVTIISESRCPQKSQQDLIIATSEGTPQISITEEKPISQEVCGIVKQPTAEIQGAIVGSNEQSQPQFVVNVEEQHRDIVNNKEVEEHNSVCEAEKEELKRTMEKRQNETSASELVAIFDNTEELGKAIEQAEISGKPLEKEQVLIAEETEQIGSTVGEVVTEENTVVQESLQVQDVGGIAIDSVAEVSRTDEEVVTDHETKESENETIDTQFDKENGKALGPDKGKQILIQLHGKVHGNKTSTRTPSRRSKRLLHESVEIFESVTTEAKKSLAKPECVDWEVINCNSLTEAEMKGCKENELTVETVTTMDVTTDLLLEGTEIVQRVASETQETSIDDQDREESMFRRDAGSREPLSGCEEKDDINHRMVNEQKVPIHCEEESSQINAVVAEGMESEERELTNVEREIQTLKCSEELVSEEAEPVEELEKVDGSAVVKLQEPLVDLVDSHQLSKHTEQTLGIQEQDKSTESEKELERDEERDKLEHKGKEKQTVKEQNNFEILSMTLEEEMTAGNQRNEDRDHVNGAQELASDRILRRRTNTTQSPPRQKSRRIKKQDTSACDQGEIIVIENAPQKCSVKATEMENPLVELEPEENAAVKGVGEKKKMNLKKATSVETNNTDHSTSVNQDQNEEKTSETEQSMQVIVKVREEQPKIASVSTIPAEELSHIIATESQQSDARITRRSVRLSEKSAKKTIRSTRSNQSAPEMKKNKNEDGHEPRDMSSTTVSNNRQIITTETTNTRLEETLAPEMSEMLLDVETDDKEDASQIVEKACLDKTKPVGKVEDNITPMIQLPRAMVVLDFTGLCQDTECDIAEENLQKSEKITDVPQTENEMESVQKPGRGYGVEIIAEEISESEETNPVATDVTEKVALKMEDTVNFGQETPMEISEDLVVLEGQPDLLEGSTFQIKKVLQVESTESLQSDNEGNTRRSLRLSAKSVKSAKKSRRSTCQNKSAIEMEEKKAEDRREPKDIFWTTEDTVNDNIPIITTETMISSFEEARVPESSDDEGETSQIVEEAGLEETKYVEKVEDNQTPMIQLPKAMVVLVDFSRPTQDSRGETTEGNVELVVPGLSINLLTTDQLEPQNDKDAKKGLEEDKTADKTNEAVEQEKAGLVEELNDVTSEEFSGTLSKEMTDIDQEASNYPEVALQSCDESLREDTPISSERSLRRRTIAFQLTPARKPRCVVKHKTFEGMPLETAREEKGLETENVPLDKNETNAAESEKHTEREGDTVVGEKITDIIEVEDVLGQTKGTDLIGTFENIEMPEPIETVYVTNIVSVSGKVRAGSEEQVMEAPKEMENVHITSHGIFENKIGNETERINKPQDNDVVAEIKSGKVTVDQWEEKAKHLRESTDQGLEVNMLNQGEKEDKIGSIKEGTSQGETESHVMTALEPKCVALEGSNEEALFIKRRSLRSKTAKFLSTPKRQSNRHHRQEVDSQKGTVDNIFGNESDSALADDLPINLENYSTIVTEKIIQVNIEEKAEEPEKEYNTVEEGNRIQTNTDQENNQGEVIVQEITQGSKEQEEVSNEKIKNKTTVERRHLRKRTTTEGITPNLRKSKRFHKEDCEALKENVTEQTKSVETTDLPAATVEASHFEMPQDIQNNTERVKFNKGTKVVEFQEEQKGDGINKTQTVEDGKRLEEDNETKEMDVILEDVEESLEMEENLQIDEGFSLELEADDTSDHEENREVGESRVVMDEKMMITPPKNVEDEECLLYKNENAHQKTFIEVSTRRQSMRIQMFESKKKTIDSEESQVQQTPKEG</sequence>
<keyword evidence="4" id="KW-1185">Reference proteome</keyword>
<evidence type="ECO:0000313" key="4">
    <source>
        <dbReference type="Proteomes" id="UP000316079"/>
    </source>
</evidence>
<feature type="region of interest" description="Disordered" evidence="2">
    <location>
        <begin position="1460"/>
        <end position="1492"/>
    </location>
</feature>
<feature type="compositionally biased region" description="Low complexity" evidence="2">
    <location>
        <begin position="1108"/>
        <end position="1117"/>
    </location>
</feature>
<evidence type="ECO:0000256" key="1">
    <source>
        <dbReference type="SAM" id="Coils"/>
    </source>
</evidence>
<evidence type="ECO:0008006" key="5">
    <source>
        <dbReference type="Google" id="ProtNLM"/>
    </source>
</evidence>
<feature type="non-terminal residue" evidence="3">
    <location>
        <position position="2147"/>
    </location>
</feature>
<accession>A0A553QPA1</accession>
<feature type="region of interest" description="Disordered" evidence="2">
    <location>
        <begin position="706"/>
        <end position="737"/>
    </location>
</feature>
<name>A0A553QPA1_9TELE</name>
<feature type="region of interest" description="Disordered" evidence="2">
    <location>
        <begin position="1803"/>
        <end position="1836"/>
    </location>
</feature>
<dbReference type="PANTHER" id="PTHR22442">
    <property type="match status" value="1"/>
</dbReference>
<feature type="region of interest" description="Disordered" evidence="2">
    <location>
        <begin position="826"/>
        <end position="877"/>
    </location>
</feature>
<feature type="compositionally biased region" description="Basic and acidic residues" evidence="2">
    <location>
        <begin position="719"/>
        <end position="729"/>
    </location>
</feature>
<feature type="compositionally biased region" description="Basic and acidic residues" evidence="2">
    <location>
        <begin position="1466"/>
        <end position="1492"/>
    </location>
</feature>